<evidence type="ECO:0000256" key="1">
    <source>
        <dbReference type="ARBA" id="ARBA00022676"/>
    </source>
</evidence>
<sequence length="401" mass="47017">MDNINILGIGISSIDKISLWKKIGGFLSDGRQHYIVTPNPEIILESLRDEEFWHILNHADLALPDGVGLKFAAWTMGFNLKRVTGADLTVEILKMAESENRKIAVLNWRKSLSRKEDIETVLRKNYPKLNFAIEEVDREWSMPYYQNINVFQPEIIFVTLGAPWQEKFIYGNLPKMPYVKLAVGVGGSFDFLTQKIKRAPKPIRVLGFEWLWRVFKETGGRRLWRLKRIYQAVIIFPYKFIKWRFILPFLYRPNVACLLFKKENDRYRILLTERKDDPGHWQLPQGGTDGENIETAGTRELSEELNTNKFKPLASFENLYKYKFADRTGYRTNQHIGYRGQKQGLFIAEFIGKDEDIDPNYWDHAGWKWVDSDKLVEGVHEVRRTAAKIYLEKFNKAMNKQ</sequence>
<dbReference type="Proteomes" id="UP000178367">
    <property type="component" value="Unassembled WGS sequence"/>
</dbReference>
<dbReference type="EMBL" id="MFGB01000005">
    <property type="protein sequence ID" value="OGF27958.1"/>
    <property type="molecule type" value="Genomic_DNA"/>
</dbReference>
<keyword evidence="2" id="KW-0808">Transferase</keyword>
<reference evidence="4 5" key="1">
    <citation type="journal article" date="2016" name="Nat. Commun.">
        <title>Thousands of microbial genomes shed light on interconnected biogeochemical processes in an aquifer system.</title>
        <authorList>
            <person name="Anantharaman K."/>
            <person name="Brown C.T."/>
            <person name="Hug L.A."/>
            <person name="Sharon I."/>
            <person name="Castelle C.J."/>
            <person name="Probst A.J."/>
            <person name="Thomas B.C."/>
            <person name="Singh A."/>
            <person name="Wilkins M.J."/>
            <person name="Karaoz U."/>
            <person name="Brodie E.L."/>
            <person name="Williams K.H."/>
            <person name="Hubbard S.S."/>
            <person name="Banfield J.F."/>
        </authorList>
    </citation>
    <scope>NUCLEOTIDE SEQUENCE [LARGE SCALE GENOMIC DNA]</scope>
</reference>
<dbReference type="CDD" id="cd06533">
    <property type="entry name" value="Glyco_transf_WecG_TagA"/>
    <property type="match status" value="1"/>
</dbReference>
<dbReference type="AlphaFoldDB" id="A0A1F5SMN0"/>
<dbReference type="Gene3D" id="3.90.79.10">
    <property type="entry name" value="Nucleoside Triphosphate Pyrophosphohydrolase"/>
    <property type="match status" value="1"/>
</dbReference>
<dbReference type="InterPro" id="IPR000086">
    <property type="entry name" value="NUDIX_hydrolase_dom"/>
</dbReference>
<dbReference type="PANTHER" id="PTHR34136:SF1">
    <property type="entry name" value="UDP-N-ACETYL-D-MANNOSAMINURONIC ACID TRANSFERASE"/>
    <property type="match status" value="1"/>
</dbReference>
<evidence type="ECO:0000313" key="4">
    <source>
        <dbReference type="EMBL" id="OGF27958.1"/>
    </source>
</evidence>
<dbReference type="NCBIfam" id="TIGR00696">
    <property type="entry name" value="wecG_tagA_cpsF"/>
    <property type="match status" value="1"/>
</dbReference>
<feature type="domain" description="Nudix hydrolase" evidence="3">
    <location>
        <begin position="250"/>
        <end position="395"/>
    </location>
</feature>
<evidence type="ECO:0000259" key="3">
    <source>
        <dbReference type="PROSITE" id="PS51462"/>
    </source>
</evidence>
<dbReference type="PANTHER" id="PTHR34136">
    <property type="match status" value="1"/>
</dbReference>
<proteinExistence type="predicted"/>
<dbReference type="InterPro" id="IPR015797">
    <property type="entry name" value="NUDIX_hydrolase-like_dom_sf"/>
</dbReference>
<accession>A0A1F5SMN0</accession>
<dbReference type="SUPFAM" id="SSF55811">
    <property type="entry name" value="Nudix"/>
    <property type="match status" value="1"/>
</dbReference>
<gene>
    <name evidence="4" type="ORF">A2227_05120</name>
</gene>
<dbReference type="STRING" id="1797994.A2227_05120"/>
<evidence type="ECO:0000256" key="2">
    <source>
        <dbReference type="ARBA" id="ARBA00022679"/>
    </source>
</evidence>
<protein>
    <recommendedName>
        <fullName evidence="3">Nudix hydrolase domain-containing protein</fullName>
    </recommendedName>
</protein>
<keyword evidence="1" id="KW-0328">Glycosyltransferase</keyword>
<dbReference type="Pfam" id="PF00293">
    <property type="entry name" value="NUDIX"/>
    <property type="match status" value="1"/>
</dbReference>
<dbReference type="Pfam" id="PF03808">
    <property type="entry name" value="Glyco_tran_WecG"/>
    <property type="match status" value="1"/>
</dbReference>
<name>A0A1F5SMN0_9BACT</name>
<comment type="caution">
    <text evidence="4">The sequence shown here is derived from an EMBL/GenBank/DDBJ whole genome shotgun (WGS) entry which is preliminary data.</text>
</comment>
<organism evidence="4 5">
    <name type="scientific">Candidatus Falkowbacteria bacterium RIFOXYA2_FULL_47_19</name>
    <dbReference type="NCBI Taxonomy" id="1797994"/>
    <lineage>
        <taxon>Bacteria</taxon>
        <taxon>Candidatus Falkowiibacteriota</taxon>
    </lineage>
</organism>
<evidence type="ECO:0000313" key="5">
    <source>
        <dbReference type="Proteomes" id="UP000178367"/>
    </source>
</evidence>
<dbReference type="PROSITE" id="PS51462">
    <property type="entry name" value="NUDIX"/>
    <property type="match status" value="1"/>
</dbReference>
<dbReference type="InterPro" id="IPR004629">
    <property type="entry name" value="WecG_TagA_CpsF"/>
</dbReference>
<dbReference type="GO" id="GO:0016758">
    <property type="term" value="F:hexosyltransferase activity"/>
    <property type="evidence" value="ECO:0007669"/>
    <property type="project" value="TreeGrafter"/>
</dbReference>